<dbReference type="Proteomes" id="UP000259173">
    <property type="component" value="Unassembled WGS sequence"/>
</dbReference>
<protein>
    <recommendedName>
        <fullName evidence="6">Magnesium transporter MgtE intracellular domain-containing protein</fullName>
    </recommendedName>
</protein>
<organism evidence="3 4">
    <name type="scientific">Hyphomonas atlantica</name>
    <dbReference type="NCBI Taxonomy" id="1280948"/>
    <lineage>
        <taxon>Bacteria</taxon>
        <taxon>Pseudomonadati</taxon>
        <taxon>Pseudomonadota</taxon>
        <taxon>Alphaproteobacteria</taxon>
        <taxon>Hyphomonadales</taxon>
        <taxon>Hyphomonadaceae</taxon>
        <taxon>Hyphomonas</taxon>
    </lineage>
</organism>
<dbReference type="EMBL" id="DMBR01000133">
    <property type="protein sequence ID" value="HAE93805.1"/>
    <property type="molecule type" value="Genomic_DNA"/>
</dbReference>
<dbReference type="SUPFAM" id="SSF158791">
    <property type="entry name" value="MgtE N-terminal domain-like"/>
    <property type="match status" value="1"/>
</dbReference>
<dbReference type="RefSeq" id="WP_051602422.1">
    <property type="nucleotide sequence ID" value="NZ_AWFH01000001.1"/>
</dbReference>
<accession>A0A059ECD1</accession>
<reference evidence="3 4" key="1">
    <citation type="journal article" date="2014" name="Antonie Van Leeuwenhoek">
        <title>Hyphomonas beringensis sp. nov. and Hyphomonas chukchiensis sp. nov., isolated from surface seawater of the Bering Sea and Chukchi Sea.</title>
        <authorList>
            <person name="Li C."/>
            <person name="Lai Q."/>
            <person name="Li G."/>
            <person name="Dong C."/>
            <person name="Wang J."/>
            <person name="Liao Y."/>
            <person name="Shao Z."/>
        </authorList>
    </citation>
    <scope>NUCLEOTIDE SEQUENCE [LARGE SCALE GENOMIC DNA]</scope>
    <source>
        <strain evidence="3 4">22II1-22F38</strain>
    </source>
</reference>
<gene>
    <name evidence="2" type="ORF">DCG65_04545</name>
    <name evidence="3" type="ORF">HY36_02870</name>
</gene>
<keyword evidence="1" id="KW-0175">Coiled coil</keyword>
<evidence type="ECO:0000256" key="1">
    <source>
        <dbReference type="SAM" id="Coils"/>
    </source>
</evidence>
<evidence type="ECO:0000313" key="2">
    <source>
        <dbReference type="EMBL" id="HAE93805.1"/>
    </source>
</evidence>
<feature type="coiled-coil region" evidence="1">
    <location>
        <begin position="68"/>
        <end position="112"/>
    </location>
</feature>
<evidence type="ECO:0000313" key="3">
    <source>
        <dbReference type="EMBL" id="KCZ65346.1"/>
    </source>
</evidence>
<reference evidence="2 5" key="2">
    <citation type="journal article" date="2018" name="Nat. Biotechnol.">
        <title>A standardized bacterial taxonomy based on genome phylogeny substantially revises the tree of life.</title>
        <authorList>
            <person name="Parks D.H."/>
            <person name="Chuvochina M."/>
            <person name="Waite D.W."/>
            <person name="Rinke C."/>
            <person name="Skarshewski A."/>
            <person name="Chaumeil P.A."/>
            <person name="Hugenholtz P."/>
        </authorList>
    </citation>
    <scope>NUCLEOTIDE SEQUENCE [LARGE SCALE GENOMIC DNA]</scope>
    <source>
        <strain evidence="2">UBA8557</strain>
    </source>
</reference>
<comment type="caution">
    <text evidence="3">The sequence shown here is derived from an EMBL/GenBank/DDBJ whole genome shotgun (WGS) entry which is preliminary data.</text>
</comment>
<name>A0A059ECD1_9PROT</name>
<dbReference type="AlphaFoldDB" id="A0A059ECD1"/>
<keyword evidence="4" id="KW-1185">Reference proteome</keyword>
<sequence length="200" mass="22154">MNSKGRTHVLLTIGVLFTIAGGTRWLPQAFATTDRASTVNDPLKALPQAMTVDESDRVQNVCLTGDLAAAMEQDQKDIEQRISDLRQDEIELRNRKLELAQQAEDLKQIQEQLDTRWQKMSDTANQDLHHLAQMYAAMKPDQAAGIFDQMDAGFAAGFLRLIPSDQAGLILANMDNEKAYIVSVKIAAKNSDLRSDSIAP</sequence>
<dbReference type="PATRIC" id="fig|1280948.3.peg.568"/>
<dbReference type="STRING" id="1280948.HY36_02870"/>
<evidence type="ECO:0008006" key="6">
    <source>
        <dbReference type="Google" id="ProtNLM"/>
    </source>
</evidence>
<dbReference type="GeneID" id="92499358"/>
<dbReference type="eggNOG" id="COG3334">
    <property type="taxonomic scope" value="Bacteria"/>
</dbReference>
<dbReference type="Proteomes" id="UP000024547">
    <property type="component" value="Unassembled WGS sequence"/>
</dbReference>
<proteinExistence type="predicted"/>
<evidence type="ECO:0000313" key="5">
    <source>
        <dbReference type="Proteomes" id="UP000259173"/>
    </source>
</evidence>
<dbReference type="OrthoDB" id="9791432at2"/>
<evidence type="ECO:0000313" key="4">
    <source>
        <dbReference type="Proteomes" id="UP000024547"/>
    </source>
</evidence>
<dbReference type="EMBL" id="AWFH01000001">
    <property type="protein sequence ID" value="KCZ65346.1"/>
    <property type="molecule type" value="Genomic_DNA"/>
</dbReference>